<organism evidence="3 4">
    <name type="scientific">Eumeta variegata</name>
    <name type="common">Bagworm moth</name>
    <name type="synonym">Eumeta japonica</name>
    <dbReference type="NCBI Taxonomy" id="151549"/>
    <lineage>
        <taxon>Eukaryota</taxon>
        <taxon>Metazoa</taxon>
        <taxon>Ecdysozoa</taxon>
        <taxon>Arthropoda</taxon>
        <taxon>Hexapoda</taxon>
        <taxon>Insecta</taxon>
        <taxon>Pterygota</taxon>
        <taxon>Neoptera</taxon>
        <taxon>Endopterygota</taxon>
        <taxon>Lepidoptera</taxon>
        <taxon>Glossata</taxon>
        <taxon>Ditrysia</taxon>
        <taxon>Tineoidea</taxon>
        <taxon>Psychidae</taxon>
        <taxon>Oiketicinae</taxon>
        <taxon>Eumeta</taxon>
    </lineage>
</organism>
<evidence type="ECO:0000256" key="2">
    <source>
        <dbReference type="SAM" id="Phobius"/>
    </source>
</evidence>
<keyword evidence="2" id="KW-0812">Transmembrane</keyword>
<gene>
    <name evidence="3" type="ORF">EVAR_55354_1</name>
</gene>
<feature type="transmembrane region" description="Helical" evidence="2">
    <location>
        <begin position="81"/>
        <end position="103"/>
    </location>
</feature>
<sequence length="112" mass="12410">MVSNELGKHETVQVTALTTHISTLQADIPPLNHCRVIDERARRADGPRRPPPSGQPATSPRSSISQVLDLMKLYYDIKTTIIILLIRAMGVAILAWLLCQASFTLPLLRGRL</sequence>
<keyword evidence="4" id="KW-1185">Reference proteome</keyword>
<proteinExistence type="predicted"/>
<dbReference type="AlphaFoldDB" id="A0A4C1YSP0"/>
<feature type="compositionally biased region" description="Basic and acidic residues" evidence="1">
    <location>
        <begin position="39"/>
        <end position="48"/>
    </location>
</feature>
<evidence type="ECO:0000313" key="3">
    <source>
        <dbReference type="EMBL" id="GBP79296.1"/>
    </source>
</evidence>
<keyword evidence="2" id="KW-0472">Membrane</keyword>
<dbReference type="Proteomes" id="UP000299102">
    <property type="component" value="Unassembled WGS sequence"/>
</dbReference>
<dbReference type="EMBL" id="BGZK01001409">
    <property type="protein sequence ID" value="GBP79296.1"/>
    <property type="molecule type" value="Genomic_DNA"/>
</dbReference>
<keyword evidence="2" id="KW-1133">Transmembrane helix</keyword>
<feature type="region of interest" description="Disordered" evidence="1">
    <location>
        <begin position="39"/>
        <end position="62"/>
    </location>
</feature>
<reference evidence="3 4" key="1">
    <citation type="journal article" date="2019" name="Commun. Biol.">
        <title>The bagworm genome reveals a unique fibroin gene that provides high tensile strength.</title>
        <authorList>
            <person name="Kono N."/>
            <person name="Nakamura H."/>
            <person name="Ohtoshi R."/>
            <person name="Tomita M."/>
            <person name="Numata K."/>
            <person name="Arakawa K."/>
        </authorList>
    </citation>
    <scope>NUCLEOTIDE SEQUENCE [LARGE SCALE GENOMIC DNA]</scope>
</reference>
<name>A0A4C1YSP0_EUMVA</name>
<evidence type="ECO:0000313" key="4">
    <source>
        <dbReference type="Proteomes" id="UP000299102"/>
    </source>
</evidence>
<accession>A0A4C1YSP0</accession>
<comment type="caution">
    <text evidence="3">The sequence shown here is derived from an EMBL/GenBank/DDBJ whole genome shotgun (WGS) entry which is preliminary data.</text>
</comment>
<protein>
    <submittedName>
        <fullName evidence="3">Uncharacterized protein</fullName>
    </submittedName>
</protein>
<evidence type="ECO:0000256" key="1">
    <source>
        <dbReference type="SAM" id="MobiDB-lite"/>
    </source>
</evidence>